<proteinExistence type="predicted"/>
<dbReference type="PANTHER" id="PTHR35394:SF5">
    <property type="entry name" value="DUF3176 DOMAIN-CONTAINING PROTEIN"/>
    <property type="match status" value="1"/>
</dbReference>
<feature type="compositionally biased region" description="Polar residues" evidence="1">
    <location>
        <begin position="19"/>
        <end position="39"/>
    </location>
</feature>
<protein>
    <submittedName>
        <fullName evidence="3">Uncharacterized protein</fullName>
    </submittedName>
</protein>
<feature type="transmembrane region" description="Helical" evidence="2">
    <location>
        <begin position="88"/>
        <end position="113"/>
    </location>
</feature>
<evidence type="ECO:0000313" key="4">
    <source>
        <dbReference type="Proteomes" id="UP000294847"/>
    </source>
</evidence>
<dbReference type="InterPro" id="IPR021514">
    <property type="entry name" value="DUF3176"/>
</dbReference>
<feature type="transmembrane region" description="Helical" evidence="2">
    <location>
        <begin position="200"/>
        <end position="220"/>
    </location>
</feature>
<feature type="compositionally biased region" description="Basic and acidic residues" evidence="1">
    <location>
        <begin position="60"/>
        <end position="70"/>
    </location>
</feature>
<dbReference type="Pfam" id="PF11374">
    <property type="entry name" value="DUF3176"/>
    <property type="match status" value="1"/>
</dbReference>
<feature type="region of interest" description="Disordered" evidence="1">
    <location>
        <begin position="60"/>
        <end position="80"/>
    </location>
</feature>
<accession>A0A4P7NFJ7</accession>
<feature type="transmembrane region" description="Helical" evidence="2">
    <location>
        <begin position="655"/>
        <end position="678"/>
    </location>
</feature>
<dbReference type="EMBL" id="CP034207">
    <property type="protein sequence ID" value="QBZ60667.1"/>
    <property type="molecule type" value="Genomic_DNA"/>
</dbReference>
<dbReference type="AlphaFoldDB" id="A0A4P7NFJ7"/>
<gene>
    <name evidence="3" type="ORF">PoMZ_07609</name>
</gene>
<keyword evidence="2" id="KW-1133">Transmembrane helix</keyword>
<dbReference type="PANTHER" id="PTHR35394">
    <property type="entry name" value="DUF3176 DOMAIN-CONTAINING PROTEIN"/>
    <property type="match status" value="1"/>
</dbReference>
<name>A0A4P7NFJ7_PYROR</name>
<evidence type="ECO:0000256" key="1">
    <source>
        <dbReference type="SAM" id="MobiDB-lite"/>
    </source>
</evidence>
<sequence length="765" mass="84994">MSQENGIYDGDISMPHVQELSTESLAQQQSTRNSTNPISASRPEFAPLLPADVHRDHLLSSKPASREKQQETSSAPHRGPTRRILSSLWNWAWLMESLAILVSIVMVISIGFVLNNYHKKPAPQFFDLNITTLVAIIATLMRAALVYVVVQVLGQVRWSWFSSPKPLYDLHHFDQGGQSLLGSCQLAVHMVRTGLRYQDGIVIMIAAVTLVVSFATTPAVQQAVKTFPCPTLDPSRIATMPIAQYVPWPNGGPKSKAVTYGGYLPFPLRSAIISSFSNPLQDIPVIRPSCPTGNCTFLPYSTMGICSVCTDISDQARVEDAPNNSTSSGAANKNISIVTEGYKTWINTRNITNLNRIQPSPIGLSVAVFNWDNPRQWSWDWPFEVGSIFTLEVLAFSDSRCNQTKGDAKRCPSNILVDDVIQGQTANTTTDLVAVSCKIYPCLRTYEARVQFGVLTETLLSTVPANLFSRPNHVQKAGSTVGLSTSYVVLRSPCISSSGRIYTNANISKYSPEPNEKYVNVSVWNGKEEDWRTSETPRKIPTSCSYHLNDEYMEQVKSFIFSSIMKVGGRCTLGELEVKTRSENVTCDSWWLASLYNSRNATNETVSRAMDAWTRAVSDQFRVIKNWPDEEWSEEILPNNITGEAMRTTVCLSLAWEWLLLPAGLIGVTMALLVVTILESHRHADSQPIWKGSALPLVMYGLGDASMQERDWVPDADRRDQDVGVETESKSVVPLCVVEETAKDIEVRFNGTRSRFEVVTDKTQV</sequence>
<evidence type="ECO:0000256" key="2">
    <source>
        <dbReference type="SAM" id="Phobius"/>
    </source>
</evidence>
<dbReference type="Proteomes" id="UP000294847">
    <property type="component" value="Chromosome 4"/>
</dbReference>
<feature type="transmembrane region" description="Helical" evidence="2">
    <location>
        <begin position="133"/>
        <end position="153"/>
    </location>
</feature>
<evidence type="ECO:0000313" key="3">
    <source>
        <dbReference type="EMBL" id="QBZ60667.1"/>
    </source>
</evidence>
<keyword evidence="2" id="KW-0472">Membrane</keyword>
<keyword evidence="2" id="KW-0812">Transmembrane</keyword>
<feature type="region of interest" description="Disordered" evidence="1">
    <location>
        <begin position="1"/>
        <end position="43"/>
    </location>
</feature>
<reference evidence="3 4" key="1">
    <citation type="journal article" date="2019" name="Mol. Biol. Evol.">
        <title>Blast fungal genomes show frequent chromosomal changes, gene gains and losses, and effector gene turnover.</title>
        <authorList>
            <person name="Gomez Luciano L.B."/>
            <person name="Jason Tsai I."/>
            <person name="Chuma I."/>
            <person name="Tosa Y."/>
            <person name="Chen Y.H."/>
            <person name="Li J.Y."/>
            <person name="Li M.Y."/>
            <person name="Jade Lu M.Y."/>
            <person name="Nakayashiki H."/>
            <person name="Li W.H."/>
        </authorList>
    </citation>
    <scope>NUCLEOTIDE SEQUENCE [LARGE SCALE GENOMIC DNA]</scope>
    <source>
        <strain evidence="3">MZ5-1-6</strain>
    </source>
</reference>
<organism evidence="3 4">
    <name type="scientific">Pyricularia oryzae</name>
    <name type="common">Rice blast fungus</name>
    <name type="synonym">Magnaporthe oryzae</name>
    <dbReference type="NCBI Taxonomy" id="318829"/>
    <lineage>
        <taxon>Eukaryota</taxon>
        <taxon>Fungi</taxon>
        <taxon>Dikarya</taxon>
        <taxon>Ascomycota</taxon>
        <taxon>Pezizomycotina</taxon>
        <taxon>Sordariomycetes</taxon>
        <taxon>Sordariomycetidae</taxon>
        <taxon>Magnaporthales</taxon>
        <taxon>Pyriculariaceae</taxon>
        <taxon>Pyricularia</taxon>
    </lineage>
</organism>